<accession>A0A5D2ABF4</accession>
<dbReference type="EMBL" id="CM017712">
    <property type="protein sequence ID" value="TYG41518.1"/>
    <property type="molecule type" value="Genomic_DNA"/>
</dbReference>
<reference evidence="2 3" key="1">
    <citation type="submission" date="2019-06" db="EMBL/GenBank/DDBJ databases">
        <title>WGS assembly of Gossypium darwinii.</title>
        <authorList>
            <person name="Chen Z.J."/>
            <person name="Sreedasyam A."/>
            <person name="Ando A."/>
            <person name="Song Q."/>
            <person name="De L."/>
            <person name="Hulse-Kemp A."/>
            <person name="Ding M."/>
            <person name="Ye W."/>
            <person name="Kirkbride R."/>
            <person name="Jenkins J."/>
            <person name="Plott C."/>
            <person name="Lovell J."/>
            <person name="Lin Y.-M."/>
            <person name="Vaughn R."/>
            <person name="Liu B."/>
            <person name="Li W."/>
            <person name="Simpson S."/>
            <person name="Scheffler B."/>
            <person name="Saski C."/>
            <person name="Grover C."/>
            <person name="Hu G."/>
            <person name="Conover J."/>
            <person name="Carlson J."/>
            <person name="Shu S."/>
            <person name="Boston L."/>
            <person name="Williams M."/>
            <person name="Peterson D."/>
            <person name="Mcgee K."/>
            <person name="Jones D."/>
            <person name="Wendel J."/>
            <person name="Stelly D."/>
            <person name="Grimwood J."/>
            <person name="Schmutz J."/>
        </authorList>
    </citation>
    <scope>NUCLEOTIDE SEQUENCE [LARGE SCALE GENOMIC DNA]</scope>
    <source>
        <strain evidence="2">1808015.09</strain>
    </source>
</reference>
<proteinExistence type="predicted"/>
<organism evidence="2 3">
    <name type="scientific">Gossypium darwinii</name>
    <name type="common">Darwin's cotton</name>
    <name type="synonym">Gossypium barbadense var. darwinii</name>
    <dbReference type="NCBI Taxonomy" id="34276"/>
    <lineage>
        <taxon>Eukaryota</taxon>
        <taxon>Viridiplantae</taxon>
        <taxon>Streptophyta</taxon>
        <taxon>Embryophyta</taxon>
        <taxon>Tracheophyta</taxon>
        <taxon>Spermatophyta</taxon>
        <taxon>Magnoliopsida</taxon>
        <taxon>eudicotyledons</taxon>
        <taxon>Gunneridae</taxon>
        <taxon>Pentapetalae</taxon>
        <taxon>rosids</taxon>
        <taxon>malvids</taxon>
        <taxon>Malvales</taxon>
        <taxon>Malvaceae</taxon>
        <taxon>Malvoideae</taxon>
        <taxon>Gossypium</taxon>
    </lineage>
</organism>
<feature type="signal peptide" evidence="1">
    <location>
        <begin position="1"/>
        <end position="22"/>
    </location>
</feature>
<keyword evidence="3" id="KW-1185">Reference proteome</keyword>
<feature type="chain" id="PRO_5022914501" evidence="1">
    <location>
        <begin position="23"/>
        <end position="72"/>
    </location>
</feature>
<protein>
    <submittedName>
        <fullName evidence="2">Uncharacterized protein</fullName>
    </submittedName>
</protein>
<evidence type="ECO:0000313" key="2">
    <source>
        <dbReference type="EMBL" id="TYG41518.1"/>
    </source>
</evidence>
<dbReference type="Proteomes" id="UP000323506">
    <property type="component" value="Chromosome D12"/>
</dbReference>
<evidence type="ECO:0000256" key="1">
    <source>
        <dbReference type="SAM" id="SignalP"/>
    </source>
</evidence>
<dbReference type="AlphaFoldDB" id="A0A5D2ABF4"/>
<evidence type="ECO:0000313" key="3">
    <source>
        <dbReference type="Proteomes" id="UP000323506"/>
    </source>
</evidence>
<gene>
    <name evidence="2" type="ORF">ES288_D12G181600v1</name>
</gene>
<sequence>MLANQFMVFNILLFLSTPKVIRIYLPNFFSINIKDSFNSKNFPNNICLIKSPAISTKHFLVFVRTLAQQKLV</sequence>
<name>A0A5D2ABF4_GOSDA</name>
<keyword evidence="1" id="KW-0732">Signal</keyword>